<dbReference type="SMART" id="SM00409">
    <property type="entry name" value="IG"/>
    <property type="match status" value="1"/>
</dbReference>
<dbReference type="InterPro" id="IPR003599">
    <property type="entry name" value="Ig_sub"/>
</dbReference>
<dbReference type="InterPro" id="IPR013783">
    <property type="entry name" value="Ig-like_fold"/>
</dbReference>
<organism evidence="5 6">
    <name type="scientific">Erinaceus europaeus</name>
    <name type="common">Western European hedgehog</name>
    <dbReference type="NCBI Taxonomy" id="9365"/>
    <lineage>
        <taxon>Eukaryota</taxon>
        <taxon>Metazoa</taxon>
        <taxon>Chordata</taxon>
        <taxon>Craniata</taxon>
        <taxon>Vertebrata</taxon>
        <taxon>Euteleostomi</taxon>
        <taxon>Mammalia</taxon>
        <taxon>Eutheria</taxon>
        <taxon>Laurasiatheria</taxon>
        <taxon>Eulipotyphla</taxon>
        <taxon>Erinaceidae</taxon>
        <taxon>Erinaceinae</taxon>
        <taxon>Erinaceus</taxon>
    </lineage>
</organism>
<reference evidence="6" key="1">
    <citation type="submission" date="2025-08" db="UniProtKB">
        <authorList>
            <consortium name="RefSeq"/>
        </authorList>
    </citation>
    <scope>IDENTIFICATION</scope>
</reference>
<evidence type="ECO:0000313" key="6">
    <source>
        <dbReference type="RefSeq" id="XP_060058470.1"/>
    </source>
</evidence>
<keyword evidence="3" id="KW-0472">Membrane</keyword>
<evidence type="ECO:0000256" key="1">
    <source>
        <dbReference type="ARBA" id="ARBA00004370"/>
    </source>
</evidence>
<sequence length="190" mass="20523">MTDLAPGDPGGICAVEMTLRDTATWLPAVLLLLHVPAAGTRLCFPGCVSLSGPGYVTGTVGGSLRVQCRYEEEYRDHLKYWCKSPCLAEHLKIVETRASGREVRSGRVSIRDEPAVLTFTVTWEDLTEEDSGIYHCGVEKPLALTESWVDPTVWVVVSVSPGSCSAVFTSCSWSSWSCHCSCSCSVLSSG</sequence>
<gene>
    <name evidence="6" type="primary">LOC132541790</name>
</gene>
<evidence type="ECO:0000256" key="2">
    <source>
        <dbReference type="ARBA" id="ARBA00022692"/>
    </source>
</evidence>
<dbReference type="InterPro" id="IPR050671">
    <property type="entry name" value="CD300_family_receptors"/>
</dbReference>
<evidence type="ECO:0000313" key="5">
    <source>
        <dbReference type="Proteomes" id="UP001652624"/>
    </source>
</evidence>
<dbReference type="PANTHER" id="PTHR11860:SF115">
    <property type="entry name" value="IMMUNOGLOBULIN SUBTYPE DOMAIN-CONTAINING PROTEIN"/>
    <property type="match status" value="1"/>
</dbReference>
<dbReference type="SUPFAM" id="SSF48726">
    <property type="entry name" value="Immunoglobulin"/>
    <property type="match status" value="1"/>
</dbReference>
<dbReference type="PANTHER" id="PTHR11860">
    <property type="entry name" value="POLYMERIC-IMMUNOGLOBULIN RECEPTOR"/>
    <property type="match status" value="1"/>
</dbReference>
<evidence type="ECO:0000259" key="4">
    <source>
        <dbReference type="SMART" id="SM00409"/>
    </source>
</evidence>
<comment type="subcellular location">
    <subcellularLocation>
        <location evidence="1">Membrane</location>
    </subcellularLocation>
</comment>
<dbReference type="InterPro" id="IPR013106">
    <property type="entry name" value="Ig_V-set"/>
</dbReference>
<dbReference type="InterPro" id="IPR036179">
    <property type="entry name" value="Ig-like_dom_sf"/>
</dbReference>
<dbReference type="Gene3D" id="2.60.40.10">
    <property type="entry name" value="Immunoglobulins"/>
    <property type="match status" value="1"/>
</dbReference>
<feature type="domain" description="Immunoglobulin" evidence="4">
    <location>
        <begin position="53"/>
        <end position="158"/>
    </location>
</feature>
<dbReference type="GeneID" id="132541790"/>
<protein>
    <submittedName>
        <fullName evidence="6">CMRF35-like molecule 6</fullName>
    </submittedName>
</protein>
<dbReference type="Pfam" id="PF07686">
    <property type="entry name" value="V-set"/>
    <property type="match status" value="1"/>
</dbReference>
<proteinExistence type="predicted"/>
<dbReference type="Proteomes" id="UP001652624">
    <property type="component" value="Chromosome 12"/>
</dbReference>
<evidence type="ECO:0000256" key="3">
    <source>
        <dbReference type="ARBA" id="ARBA00023136"/>
    </source>
</evidence>
<keyword evidence="5" id="KW-1185">Reference proteome</keyword>
<name>A0ABM3YBL9_ERIEU</name>
<dbReference type="RefSeq" id="XP_060058470.1">
    <property type="nucleotide sequence ID" value="XM_060202487.1"/>
</dbReference>
<accession>A0ABM3YBL9</accession>
<keyword evidence="2" id="KW-0812">Transmembrane</keyword>